<dbReference type="InterPro" id="IPR011961">
    <property type="entry name" value="RimM"/>
</dbReference>
<proteinExistence type="predicted"/>
<evidence type="ECO:0000259" key="5">
    <source>
        <dbReference type="Pfam" id="PF01782"/>
    </source>
</evidence>
<keyword evidence="3" id="KW-0698">rRNA processing</keyword>
<keyword evidence="2" id="KW-0690">Ribosome biogenesis</keyword>
<dbReference type="InterPro" id="IPR036976">
    <property type="entry name" value="RimM_N_sf"/>
</dbReference>
<protein>
    <recommendedName>
        <fullName evidence="5">RimM N-terminal domain-containing protein</fullName>
    </recommendedName>
</protein>
<dbReference type="GO" id="GO:0006364">
    <property type="term" value="P:rRNA processing"/>
    <property type="evidence" value="ECO:0007669"/>
    <property type="project" value="UniProtKB-KW"/>
</dbReference>
<dbReference type="InterPro" id="IPR002676">
    <property type="entry name" value="RimM_N"/>
</dbReference>
<dbReference type="PANTHER" id="PTHR33692:SF1">
    <property type="entry name" value="RIBOSOME MATURATION FACTOR RIMM"/>
    <property type="match status" value="1"/>
</dbReference>
<dbReference type="EMBL" id="BARU01014338">
    <property type="protein sequence ID" value="GAH32268.1"/>
    <property type="molecule type" value="Genomic_DNA"/>
</dbReference>
<dbReference type="PANTHER" id="PTHR33692">
    <property type="entry name" value="RIBOSOME MATURATION FACTOR RIMM"/>
    <property type="match status" value="1"/>
</dbReference>
<feature type="domain" description="RimM N-terminal" evidence="5">
    <location>
        <begin position="11"/>
        <end position="91"/>
    </location>
</feature>
<gene>
    <name evidence="6" type="ORF">S03H2_25365</name>
</gene>
<dbReference type="SUPFAM" id="SSF50447">
    <property type="entry name" value="Translation proteins"/>
    <property type="match status" value="1"/>
</dbReference>
<evidence type="ECO:0000256" key="1">
    <source>
        <dbReference type="ARBA" id="ARBA00022490"/>
    </source>
</evidence>
<dbReference type="GO" id="GO:0043022">
    <property type="term" value="F:ribosome binding"/>
    <property type="evidence" value="ECO:0007669"/>
    <property type="project" value="InterPro"/>
</dbReference>
<name>X1GGV9_9ZZZZ</name>
<keyword evidence="4" id="KW-0143">Chaperone</keyword>
<dbReference type="Pfam" id="PF01782">
    <property type="entry name" value="RimM"/>
    <property type="match status" value="1"/>
</dbReference>
<feature type="non-terminal residue" evidence="6">
    <location>
        <position position="144"/>
    </location>
</feature>
<evidence type="ECO:0000313" key="6">
    <source>
        <dbReference type="EMBL" id="GAH32268.1"/>
    </source>
</evidence>
<sequence>MSEVSVDARLIGIIGKPHGIKGEITVMLLIDYPKTVKRGDTLFFDEKCKKKIEVESIRWKKIKRSYMPVIKFKGIDSRDDAEKLKGTSLFRSVKDSPKLKEDEYWVDDIINCLVYTKNNIFVGKVVNVEIQTAVFSIFRLLKII</sequence>
<reference evidence="6" key="1">
    <citation type="journal article" date="2014" name="Front. Microbiol.">
        <title>High frequency of phylogenetically diverse reductive dehalogenase-homologous genes in deep subseafloor sedimentary metagenomes.</title>
        <authorList>
            <person name="Kawai M."/>
            <person name="Futagami T."/>
            <person name="Toyoda A."/>
            <person name="Takaki Y."/>
            <person name="Nishi S."/>
            <person name="Hori S."/>
            <person name="Arai W."/>
            <person name="Tsubouchi T."/>
            <person name="Morono Y."/>
            <person name="Uchiyama I."/>
            <person name="Ito T."/>
            <person name="Fujiyama A."/>
            <person name="Inagaki F."/>
            <person name="Takami H."/>
        </authorList>
    </citation>
    <scope>NUCLEOTIDE SEQUENCE</scope>
    <source>
        <strain evidence="6">Expedition CK06-06</strain>
    </source>
</reference>
<evidence type="ECO:0000256" key="2">
    <source>
        <dbReference type="ARBA" id="ARBA00022517"/>
    </source>
</evidence>
<dbReference type="AlphaFoldDB" id="X1GGV9"/>
<organism evidence="6">
    <name type="scientific">marine sediment metagenome</name>
    <dbReference type="NCBI Taxonomy" id="412755"/>
    <lineage>
        <taxon>unclassified sequences</taxon>
        <taxon>metagenomes</taxon>
        <taxon>ecological metagenomes</taxon>
    </lineage>
</organism>
<evidence type="ECO:0000256" key="4">
    <source>
        <dbReference type="ARBA" id="ARBA00023186"/>
    </source>
</evidence>
<accession>X1GGV9</accession>
<evidence type="ECO:0000256" key="3">
    <source>
        <dbReference type="ARBA" id="ARBA00022552"/>
    </source>
</evidence>
<dbReference type="GO" id="GO:0005840">
    <property type="term" value="C:ribosome"/>
    <property type="evidence" value="ECO:0007669"/>
    <property type="project" value="InterPro"/>
</dbReference>
<dbReference type="InterPro" id="IPR009000">
    <property type="entry name" value="Transl_B-barrel_sf"/>
</dbReference>
<keyword evidence="1" id="KW-0963">Cytoplasm</keyword>
<comment type="caution">
    <text evidence="6">The sequence shown here is derived from an EMBL/GenBank/DDBJ whole genome shotgun (WGS) entry which is preliminary data.</text>
</comment>
<dbReference type="Gene3D" id="2.40.30.60">
    <property type="entry name" value="RimM"/>
    <property type="match status" value="1"/>
</dbReference>
<dbReference type="NCBIfam" id="TIGR02273">
    <property type="entry name" value="16S_RimM"/>
    <property type="match status" value="1"/>
</dbReference>